<dbReference type="SUPFAM" id="SSF55048">
    <property type="entry name" value="Probable ACP-binding domain of malonyl-CoA ACP transacylase"/>
    <property type="match status" value="1"/>
</dbReference>
<dbReference type="InterPro" id="IPR057326">
    <property type="entry name" value="KR_dom"/>
</dbReference>
<feature type="domain" description="PKS/mFAS DH" evidence="7">
    <location>
        <begin position="1374"/>
        <end position="1649"/>
    </location>
</feature>
<dbReference type="SMART" id="SM00822">
    <property type="entry name" value="PKS_KR"/>
    <property type="match status" value="1"/>
</dbReference>
<dbReference type="InterPro" id="IPR049551">
    <property type="entry name" value="PKS_DH_C"/>
</dbReference>
<dbReference type="Gene3D" id="3.30.70.3290">
    <property type="match status" value="1"/>
</dbReference>
<evidence type="ECO:0000259" key="6">
    <source>
        <dbReference type="PROSITE" id="PS52004"/>
    </source>
</evidence>
<feature type="region of interest" description="N-terminal hotdog fold" evidence="4">
    <location>
        <begin position="1374"/>
        <end position="1496"/>
    </location>
</feature>
<dbReference type="InterPro" id="IPR013968">
    <property type="entry name" value="PKS_KR"/>
</dbReference>
<dbReference type="Pfam" id="PF02801">
    <property type="entry name" value="Ketoacyl-synt_C"/>
    <property type="match status" value="1"/>
</dbReference>
<name>A0ABY3R825_9BRAD</name>
<dbReference type="InterPro" id="IPR018201">
    <property type="entry name" value="Ketoacyl_synth_AS"/>
</dbReference>
<evidence type="ECO:0000259" key="7">
    <source>
        <dbReference type="PROSITE" id="PS52019"/>
    </source>
</evidence>
<dbReference type="InterPro" id="IPR016035">
    <property type="entry name" value="Acyl_Trfase/lysoPLipase"/>
</dbReference>
<dbReference type="InterPro" id="IPR014043">
    <property type="entry name" value="Acyl_transferase_dom"/>
</dbReference>
<dbReference type="Pfam" id="PF14765">
    <property type="entry name" value="PS-DH"/>
    <property type="match status" value="1"/>
</dbReference>
<dbReference type="CDD" id="cd08953">
    <property type="entry name" value="KR_2_SDR_x"/>
    <property type="match status" value="1"/>
</dbReference>
<evidence type="ECO:0000256" key="2">
    <source>
        <dbReference type="ARBA" id="ARBA00022553"/>
    </source>
</evidence>
<dbReference type="PANTHER" id="PTHR43775">
    <property type="entry name" value="FATTY ACID SYNTHASE"/>
    <property type="match status" value="1"/>
</dbReference>
<feature type="region of interest" description="C-terminal hotdog fold" evidence="4">
    <location>
        <begin position="1507"/>
        <end position="1649"/>
    </location>
</feature>
<evidence type="ECO:0000313" key="9">
    <source>
        <dbReference type="Proteomes" id="UP001431010"/>
    </source>
</evidence>
<dbReference type="InterPro" id="IPR014031">
    <property type="entry name" value="Ketoacyl_synth_C"/>
</dbReference>
<feature type="active site" description="Proton donor; for dehydratase activity" evidence="4">
    <location>
        <position position="1568"/>
    </location>
</feature>
<dbReference type="SUPFAM" id="SSF47336">
    <property type="entry name" value="ACP-like"/>
    <property type="match status" value="1"/>
</dbReference>
<evidence type="ECO:0000256" key="3">
    <source>
        <dbReference type="ARBA" id="ARBA00022679"/>
    </source>
</evidence>
<gene>
    <name evidence="8" type="ORF">LQG66_29400</name>
</gene>
<dbReference type="Pfam" id="PF00550">
    <property type="entry name" value="PP-binding"/>
    <property type="match status" value="1"/>
</dbReference>
<evidence type="ECO:0000256" key="4">
    <source>
        <dbReference type="PROSITE-ProRule" id="PRU01363"/>
    </source>
</evidence>
<dbReference type="SMART" id="SM00825">
    <property type="entry name" value="PKS_KS"/>
    <property type="match status" value="1"/>
</dbReference>
<dbReference type="InterPro" id="IPR049552">
    <property type="entry name" value="PKS_DH_N"/>
</dbReference>
<dbReference type="InterPro" id="IPR050091">
    <property type="entry name" value="PKS_NRPS_Biosynth_Enz"/>
</dbReference>
<dbReference type="Gene3D" id="3.10.129.110">
    <property type="entry name" value="Polyketide synthase dehydratase"/>
    <property type="match status" value="1"/>
</dbReference>
<dbReference type="InterPro" id="IPR042104">
    <property type="entry name" value="PKS_dehydratase_sf"/>
</dbReference>
<accession>A0ABY3R825</accession>
<evidence type="ECO:0000313" key="8">
    <source>
        <dbReference type="EMBL" id="UFZ03313.1"/>
    </source>
</evidence>
<dbReference type="InterPro" id="IPR049900">
    <property type="entry name" value="PKS_mFAS_DH"/>
</dbReference>
<dbReference type="PROSITE" id="PS52004">
    <property type="entry name" value="KS3_2"/>
    <property type="match status" value="1"/>
</dbReference>
<reference evidence="8" key="1">
    <citation type="journal article" date="2024" name="Antonie Van Leeuwenhoek">
        <title>Bradyrhizobium ontarionense sp. nov., a novel bacterial symbiont isolated from Aeschynomene indica (Indian jointvetch), harbours photosynthesis, nitrogen fixation and nitrous oxide (N2O) reductase genes.</title>
        <authorList>
            <person name="Bromfield E.S.P."/>
            <person name="Cloutier S."/>
        </authorList>
    </citation>
    <scope>NUCLEOTIDE SEQUENCE</scope>
    <source>
        <strain evidence="8">A19</strain>
    </source>
</reference>
<dbReference type="InterPro" id="IPR032821">
    <property type="entry name" value="PKS_assoc"/>
</dbReference>
<dbReference type="SUPFAM" id="SSF53901">
    <property type="entry name" value="Thiolase-like"/>
    <property type="match status" value="1"/>
</dbReference>
<dbReference type="Pfam" id="PF00109">
    <property type="entry name" value="ketoacyl-synt"/>
    <property type="match status" value="1"/>
</dbReference>
<dbReference type="InterPro" id="IPR016036">
    <property type="entry name" value="Malonyl_transacylase_ACP-bd"/>
</dbReference>
<dbReference type="InterPro" id="IPR009081">
    <property type="entry name" value="PP-bd_ACP"/>
</dbReference>
<dbReference type="PROSITE" id="PS52019">
    <property type="entry name" value="PKS_MFAS_DH"/>
    <property type="match status" value="1"/>
</dbReference>
<keyword evidence="9" id="KW-1185">Reference proteome</keyword>
<dbReference type="SMART" id="SM00826">
    <property type="entry name" value="PKS_DH"/>
    <property type="match status" value="1"/>
</dbReference>
<keyword evidence="2" id="KW-0597">Phosphoprotein</keyword>
<dbReference type="InterPro" id="IPR036736">
    <property type="entry name" value="ACP-like_sf"/>
</dbReference>
<keyword evidence="1" id="KW-0596">Phosphopantetheine</keyword>
<dbReference type="Pfam" id="PF21089">
    <property type="entry name" value="PKS_DH_N"/>
    <property type="match status" value="1"/>
</dbReference>
<dbReference type="InterPro" id="IPR016039">
    <property type="entry name" value="Thiolase-like"/>
</dbReference>
<dbReference type="RefSeq" id="WP_231319336.1">
    <property type="nucleotide sequence ID" value="NZ_CP088156.1"/>
</dbReference>
<feature type="active site" description="Proton acceptor; for dehydratase activity" evidence="4">
    <location>
        <position position="1405"/>
    </location>
</feature>
<dbReference type="InterPro" id="IPR020806">
    <property type="entry name" value="PKS_PP-bd"/>
</dbReference>
<dbReference type="Gene3D" id="3.40.50.720">
    <property type="entry name" value="NAD(P)-binding Rossmann-like Domain"/>
    <property type="match status" value="1"/>
</dbReference>
<dbReference type="Gene3D" id="3.40.366.10">
    <property type="entry name" value="Malonyl-Coenzyme A Acyl Carrier Protein, domain 2"/>
    <property type="match status" value="1"/>
</dbReference>
<dbReference type="Pfam" id="PF00698">
    <property type="entry name" value="Acyl_transf_1"/>
    <property type="match status" value="1"/>
</dbReference>
<keyword evidence="3" id="KW-0808">Transferase</keyword>
<dbReference type="InterPro" id="IPR020807">
    <property type="entry name" value="PKS_DH"/>
</dbReference>
<dbReference type="CDD" id="cd00833">
    <property type="entry name" value="PKS"/>
    <property type="match status" value="1"/>
</dbReference>
<dbReference type="PROSITE" id="PS00606">
    <property type="entry name" value="KS3_1"/>
    <property type="match status" value="1"/>
</dbReference>
<protein>
    <submittedName>
        <fullName evidence="8">SDR family NAD(P)-dependent oxidoreductase</fullName>
    </submittedName>
</protein>
<dbReference type="InterPro" id="IPR001227">
    <property type="entry name" value="Ac_transferase_dom_sf"/>
</dbReference>
<dbReference type="SMART" id="SM00827">
    <property type="entry name" value="PKS_AT"/>
    <property type="match status" value="1"/>
</dbReference>
<sequence>MTDGPAIQHGVAIVGMSARFPGAPDIEAFWQMLCAGREGVRFFSDEELIAHGARPDELRHPRYVRAAALLDDPDCFDAEFFSINPRDAEFMDPQQRIMLEVSHSALEDAGYGDPEQRPVTGVFVGSSMSHYAFHVHDLNPIRGPSGTMQAFFGNAESHLATRVSFKLDLRGPSMYLQTACSTSLTTVHLACRSLLSRECDMALAGGASITVPHPAGYVHVEGGILSPDGHCRPFDAEAGGTVIGNGAGAVVLRRLEDAIADGDRILAVILSSAVNNDGADKMGYTAPGGPGQEAVIADALALAGVESSSIGLVEAHGTGTILGDPIEVSSLNALYRGAPGSCLIGSVKSNFGHLLAAAGVAGLIKTVLALSRGCIPPSINFRSPNPRIDFAAGPFRVATGVTPWQGGQTPRRASVSSFGIGGTNVHIVLQEAPALPPSDVESRCEILPLSASSPAALAKAAQALSDRLLGADDDTTLQDVAFTLQQGRRALPFRLAVTARNLTEAADRFRQSIGQATPAAVRPGPVAFLFSGQGLQRRGMFRGLHANSKFFRHWFDHCAEVLIAEGLDLRRLIMAESGREQDLEQTAITQPALFAVEYALARQWMEWGVKPEMAFGHSLGEYVAACIGGVFALDDALRLVALRGRLMQAQPPGAMIAIPLDAKDLRKFETDAIVIAAINGRRRSVMAGPEPDIVALAERLSAGGIAARRLRVSHAFHSPAMRPAAADLARAISTIELNPPTLPIASSASGTWLSAEEAQDPQYWANQLVMPVDCLTALETIASEEPSVLLEVGPGSALTGFARTIMPASVRCFASDAGGLDSEEHYAELLGKLWTAGAPIEWSNHHQGRHRRRVSLPGHNYERKRYWIGDGAVSSGARPEAKPTAAAAKEVGAQRSDDVSEWFYVPSWRLSIGASTLSEARQGQDWLILADLGGLGTRIAERLRTLGHRVAVVHAGVEPDLADHTSFVVRPGVAADYDALLQRMHLNGLMPAQIISLWGCGPPSKLCTDTTLCFDAMILLAQALGRRQSEIRHSLVIVSEGSHRITNSEALYPERALGLGPAKVIRQEFPNIASRHLDLVPSDWTEPAALDRLLAELADPFGTEGGRIRDLRDVVALRGIDRWMQTFEKVKLERSEPPLIRRGVYLITGGLGGIGLVLAERLATQCEARLILTSRSPFPPREKWDELSRESGHDGPFATRIASIRRLEAAGGSVRVIQLDVTDVAAVDRTVQEIVAEFGALNGVIHAAGSAGGGMIQLKELGAAHAVCAPKVQGTLALHQALHKVDVDFLALCSSLTSVRGGLGQVDYCAANAFLDAFAQSCATTRGKRRTISINWGAWAEVGMAVAAIRRHGFLPCPFWLRQKSSNEGAALSHPMLDRILISGADERAVRARLRPGELWVLSEHRLNGRPTMPGTGHLELLRAAWAAISSNEALEFRDVSFKVPLSVADGAAPEVHVLTESNRTAGKISVVTQVGGGDSLVEHVSANVRPVGEIAPIITDINALLARLTPFDQAPAAPRRSTLTFGRHWDLPSRVYVGNGEVVAEVMLPETYAAELDAFWLHPSLLDVALGAAKLLNRSDVPMLPFGYARLRLLARFPGRIFCHLRARPQDAASRIFAVDGSVMAPDGTVLAEFENCQFRVADSREGGESTRTQSANSDVVDVLAGAIRSDEGAEAFVRALACTTPQIVVSALDLDAVIAKWRDQEQSIVERVAKAELPRPSTILGGDASAPKPAGDVETQISDIWRDLLGHPQIGRDDDFFALGGDSLLGIQLHARMQDLFRISITLAAVFENPTIAALARIVSDKSSGGSASHEMDPSMMPIIPTKTRAIEDILGELLDNA</sequence>
<dbReference type="SMART" id="SM00823">
    <property type="entry name" value="PKS_PP"/>
    <property type="match status" value="1"/>
</dbReference>
<dbReference type="InterPro" id="IPR014030">
    <property type="entry name" value="Ketoacyl_synth_N"/>
</dbReference>
<dbReference type="EMBL" id="CP088156">
    <property type="protein sequence ID" value="UFZ03313.1"/>
    <property type="molecule type" value="Genomic_DNA"/>
</dbReference>
<dbReference type="Pfam" id="PF16197">
    <property type="entry name" value="KAsynt_C_assoc"/>
    <property type="match status" value="1"/>
</dbReference>
<dbReference type="Gene3D" id="3.40.47.10">
    <property type="match status" value="1"/>
</dbReference>
<dbReference type="Pfam" id="PF08659">
    <property type="entry name" value="KR"/>
    <property type="match status" value="1"/>
</dbReference>
<feature type="domain" description="Ketosynthase family 3 (KS3)" evidence="6">
    <location>
        <begin position="8"/>
        <end position="431"/>
    </location>
</feature>
<organism evidence="8 9">
    <name type="scientific">Bradyrhizobium ontarionense</name>
    <dbReference type="NCBI Taxonomy" id="2898149"/>
    <lineage>
        <taxon>Bacteria</taxon>
        <taxon>Pseudomonadati</taxon>
        <taxon>Pseudomonadota</taxon>
        <taxon>Alphaproteobacteria</taxon>
        <taxon>Hyphomicrobiales</taxon>
        <taxon>Nitrobacteraceae</taxon>
        <taxon>Bradyrhizobium</taxon>
    </lineage>
</organism>
<evidence type="ECO:0000259" key="5">
    <source>
        <dbReference type="PROSITE" id="PS50075"/>
    </source>
</evidence>
<proteinExistence type="predicted"/>
<dbReference type="Proteomes" id="UP001431010">
    <property type="component" value="Chromosome"/>
</dbReference>
<dbReference type="SUPFAM" id="SSF52151">
    <property type="entry name" value="FabD/lysophospholipase-like"/>
    <property type="match status" value="1"/>
</dbReference>
<dbReference type="SUPFAM" id="SSF51735">
    <property type="entry name" value="NAD(P)-binding Rossmann-fold domains"/>
    <property type="match status" value="2"/>
</dbReference>
<dbReference type="InterPro" id="IPR020841">
    <property type="entry name" value="PKS_Beta-ketoAc_synthase_dom"/>
</dbReference>
<dbReference type="Gene3D" id="1.10.1200.10">
    <property type="entry name" value="ACP-like"/>
    <property type="match status" value="1"/>
</dbReference>
<dbReference type="PANTHER" id="PTHR43775:SF37">
    <property type="entry name" value="SI:DKEY-61P9.11"/>
    <property type="match status" value="1"/>
</dbReference>
<evidence type="ECO:0000256" key="1">
    <source>
        <dbReference type="ARBA" id="ARBA00022450"/>
    </source>
</evidence>
<dbReference type="PROSITE" id="PS50075">
    <property type="entry name" value="CARRIER"/>
    <property type="match status" value="1"/>
</dbReference>
<feature type="domain" description="Carrier" evidence="5">
    <location>
        <begin position="1734"/>
        <end position="1809"/>
    </location>
</feature>
<dbReference type="InterPro" id="IPR036291">
    <property type="entry name" value="NAD(P)-bd_dom_sf"/>
</dbReference>